<feature type="compositionally biased region" description="Basic and acidic residues" evidence="1">
    <location>
        <begin position="130"/>
        <end position="144"/>
    </location>
</feature>
<dbReference type="EMBL" id="JAWRVE010000006">
    <property type="protein sequence ID" value="KAL1881242.1"/>
    <property type="molecule type" value="Genomic_DNA"/>
</dbReference>
<name>A0ABR3Y026_9PEZI</name>
<evidence type="ECO:0000313" key="2">
    <source>
        <dbReference type="EMBL" id="KAL1881242.1"/>
    </source>
</evidence>
<reference evidence="2 3" key="1">
    <citation type="journal article" date="2024" name="IMA Fungus">
        <title>IMA Genome - F19 : A genome assembly and annotation guide to empower mycologists, including annotated draft genome sequences of Ceratocystis pirilliformis, Diaporthe australafricana, Fusarium ophioides, Paecilomyces lecythidis, and Sporothrix stenoceras.</title>
        <authorList>
            <person name="Aylward J."/>
            <person name="Wilson A.M."/>
            <person name="Visagie C.M."/>
            <person name="Spraker J."/>
            <person name="Barnes I."/>
            <person name="Buitendag C."/>
            <person name="Ceriani C."/>
            <person name="Del Mar Angel L."/>
            <person name="du Plessis D."/>
            <person name="Fuchs T."/>
            <person name="Gasser K."/>
            <person name="Kramer D."/>
            <person name="Li W."/>
            <person name="Munsamy K."/>
            <person name="Piso A."/>
            <person name="Price J.L."/>
            <person name="Sonnekus B."/>
            <person name="Thomas C."/>
            <person name="van der Nest A."/>
            <person name="van Dijk A."/>
            <person name="van Heerden A."/>
            <person name="van Vuuren N."/>
            <person name="Yilmaz N."/>
            <person name="Duong T.A."/>
            <person name="van der Merwe N.A."/>
            <person name="Wingfield M.J."/>
            <person name="Wingfield B.D."/>
        </authorList>
    </citation>
    <scope>NUCLEOTIDE SEQUENCE [LARGE SCALE GENOMIC DNA]</scope>
    <source>
        <strain evidence="2 3">CMW 18300</strain>
    </source>
</reference>
<evidence type="ECO:0000313" key="3">
    <source>
        <dbReference type="Proteomes" id="UP001583177"/>
    </source>
</evidence>
<protein>
    <submittedName>
        <fullName evidence="2">Uncharacterized protein</fullName>
    </submittedName>
</protein>
<comment type="caution">
    <text evidence="2">The sequence shown here is derived from an EMBL/GenBank/DDBJ whole genome shotgun (WGS) entry which is preliminary data.</text>
</comment>
<gene>
    <name evidence="2" type="ORF">Daus18300_001094</name>
</gene>
<feature type="compositionally biased region" description="Low complexity" evidence="1">
    <location>
        <begin position="33"/>
        <end position="53"/>
    </location>
</feature>
<dbReference type="Proteomes" id="UP001583177">
    <property type="component" value="Unassembled WGS sequence"/>
</dbReference>
<organism evidence="2 3">
    <name type="scientific">Diaporthe australafricana</name>
    <dbReference type="NCBI Taxonomy" id="127596"/>
    <lineage>
        <taxon>Eukaryota</taxon>
        <taxon>Fungi</taxon>
        <taxon>Dikarya</taxon>
        <taxon>Ascomycota</taxon>
        <taxon>Pezizomycotina</taxon>
        <taxon>Sordariomycetes</taxon>
        <taxon>Sordariomycetidae</taxon>
        <taxon>Diaporthales</taxon>
        <taxon>Diaporthaceae</taxon>
        <taxon>Diaporthe</taxon>
    </lineage>
</organism>
<accession>A0ABR3Y026</accession>
<keyword evidence="3" id="KW-1185">Reference proteome</keyword>
<feature type="compositionally biased region" description="Low complexity" evidence="1">
    <location>
        <begin position="16"/>
        <end position="25"/>
    </location>
</feature>
<feature type="region of interest" description="Disordered" evidence="1">
    <location>
        <begin position="1"/>
        <end position="144"/>
    </location>
</feature>
<sequence length="286" mass="29971">MTDNNAISPYVTGLLDAANPTVTPDAPAPDPPRNTSSGSTKSAGPSAPKSAGPSAPPAPTTPVAPAAPTTPPPSSGPLNLGALASTLGSPPGPGALSKSAAPARPPPRAKTPERRTAPVGIQKVSPIRRARPDEGQPRRPQIDRAAHRRLLREAARPALVVPAPTDAPAPEVAWPRIPLPAASYETARLLMTTSRERRPGTIPWTDVLNLFRDIGFVEGPGRNSRGGIQVFSPSAALRQSQGITQDISKDRPHGANVSTLNARHFVTGEWGFGKYGWEFDKFIQAP</sequence>
<evidence type="ECO:0000256" key="1">
    <source>
        <dbReference type="SAM" id="MobiDB-lite"/>
    </source>
</evidence>
<proteinExistence type="predicted"/>